<name>A0A378N240_MANHA</name>
<dbReference type="EC" id="3.1.21.4" evidence="1"/>
<proteinExistence type="predicted"/>
<organism evidence="1 2">
    <name type="scientific">Mannheimia haemolytica</name>
    <name type="common">Pasteurella haemolytica</name>
    <dbReference type="NCBI Taxonomy" id="75985"/>
    <lineage>
        <taxon>Bacteria</taxon>
        <taxon>Pseudomonadati</taxon>
        <taxon>Pseudomonadota</taxon>
        <taxon>Gammaproteobacteria</taxon>
        <taxon>Pasteurellales</taxon>
        <taxon>Pasteurellaceae</taxon>
        <taxon>Mannheimia</taxon>
    </lineage>
</organism>
<keyword evidence="1" id="KW-0378">Hydrolase</keyword>
<reference evidence="1 2" key="1">
    <citation type="submission" date="2018-06" db="EMBL/GenBank/DDBJ databases">
        <authorList>
            <consortium name="Pathogen Informatics"/>
            <person name="Doyle S."/>
        </authorList>
    </citation>
    <scope>NUCLEOTIDE SEQUENCE [LARGE SCALE GENOMIC DNA]</scope>
    <source>
        <strain evidence="1 2">NCTC10638</strain>
    </source>
</reference>
<accession>A0A378N240</accession>
<dbReference type="AlphaFoldDB" id="A0A378N240"/>
<sequence>MKFFDEIMNLLGRESVYSGHFDNEWREISQKIENSKQTVDELFLNKLISGGMFWVVNYLKLTLVFQTMN</sequence>
<dbReference type="GO" id="GO:0009036">
    <property type="term" value="F:type II site-specific deoxyribonuclease activity"/>
    <property type="evidence" value="ECO:0007669"/>
    <property type="project" value="UniProtKB-EC"/>
</dbReference>
<evidence type="ECO:0000313" key="1">
    <source>
        <dbReference type="EMBL" id="STY59998.1"/>
    </source>
</evidence>
<protein>
    <submittedName>
        <fullName evidence="1">Type IIS restriction enzyme Eco57I</fullName>
        <ecNumber evidence="1">3.1.21.4</ecNumber>
    </submittedName>
</protein>
<dbReference type="Proteomes" id="UP000254802">
    <property type="component" value="Unassembled WGS sequence"/>
</dbReference>
<gene>
    <name evidence="1" type="ORF">NCTC10638_01190</name>
</gene>
<dbReference type="EMBL" id="UGPN01000002">
    <property type="protein sequence ID" value="STY59998.1"/>
    <property type="molecule type" value="Genomic_DNA"/>
</dbReference>
<evidence type="ECO:0000313" key="2">
    <source>
        <dbReference type="Proteomes" id="UP000254802"/>
    </source>
</evidence>